<organism evidence="5">
    <name type="scientific">uncultured Dysgonomonas sp</name>
    <dbReference type="NCBI Taxonomy" id="206096"/>
    <lineage>
        <taxon>Bacteria</taxon>
        <taxon>Pseudomonadati</taxon>
        <taxon>Bacteroidota</taxon>
        <taxon>Bacteroidia</taxon>
        <taxon>Bacteroidales</taxon>
        <taxon>Dysgonomonadaceae</taxon>
        <taxon>Dysgonomonas</taxon>
        <taxon>environmental samples</taxon>
    </lineage>
</organism>
<protein>
    <submittedName>
        <fullName evidence="5">Uncharacterized protein</fullName>
    </submittedName>
</protein>
<dbReference type="Pfam" id="PF10531">
    <property type="entry name" value="SLBB"/>
    <property type="match status" value="1"/>
</dbReference>
<dbReference type="EMBL" id="FLUL01000001">
    <property type="protein sequence ID" value="SBV94421.1"/>
    <property type="molecule type" value="Genomic_DNA"/>
</dbReference>
<sequence>MKPKRSLLRILHSLIVFFLVVFLASCSGYKQLPYLKNAETVSPEILSSVAAIHEAKIMPNDIITITVNSNIPGAATDFNLPMVPTNLSSVIQTTATYSSTAGSLQNYLVDKDGKINFPILGQLSIGGMTSKEAQDYIVSLIYPRYIAEKPIVNVRFINFGVSVLGEVARPGVYTTPNGQMTILDALAAAGDMTIYGRRDNVLLLRIQENGEIAMHRIDMQDKNLVLNKDLFYLQQNDKLYVETNKAKGNNSRFGTFESISLSALSIVISVIAIITR</sequence>
<dbReference type="Gene3D" id="3.10.560.10">
    <property type="entry name" value="Outer membrane lipoprotein wza domain like"/>
    <property type="match status" value="1"/>
</dbReference>
<evidence type="ECO:0000256" key="2">
    <source>
        <dbReference type="SAM" id="Phobius"/>
    </source>
</evidence>
<dbReference type="RefSeq" id="WP_291128098.1">
    <property type="nucleotide sequence ID" value="NZ_LT599021.1"/>
</dbReference>
<dbReference type="InterPro" id="IPR003715">
    <property type="entry name" value="Poly_export_N"/>
</dbReference>
<gene>
    <name evidence="5" type="ORF">KL86DYS2_10725</name>
</gene>
<evidence type="ECO:0000313" key="5">
    <source>
        <dbReference type="EMBL" id="SBV94421.1"/>
    </source>
</evidence>
<evidence type="ECO:0000256" key="1">
    <source>
        <dbReference type="ARBA" id="ARBA00022729"/>
    </source>
</evidence>
<feature type="domain" description="Soluble ligand binding" evidence="4">
    <location>
        <begin position="161"/>
        <end position="211"/>
    </location>
</feature>
<feature type="transmembrane region" description="Helical" evidence="2">
    <location>
        <begin position="253"/>
        <end position="274"/>
    </location>
</feature>
<evidence type="ECO:0000259" key="3">
    <source>
        <dbReference type="Pfam" id="PF02563"/>
    </source>
</evidence>
<dbReference type="PROSITE" id="PS51257">
    <property type="entry name" value="PROKAR_LIPOPROTEIN"/>
    <property type="match status" value="1"/>
</dbReference>
<dbReference type="PANTHER" id="PTHR33619:SF3">
    <property type="entry name" value="POLYSACCHARIDE EXPORT PROTEIN GFCE-RELATED"/>
    <property type="match status" value="1"/>
</dbReference>
<accession>A0A212J4M8</accession>
<evidence type="ECO:0000259" key="4">
    <source>
        <dbReference type="Pfam" id="PF10531"/>
    </source>
</evidence>
<keyword evidence="1" id="KW-0732">Signal</keyword>
<dbReference type="InterPro" id="IPR049712">
    <property type="entry name" value="Poly_export"/>
</dbReference>
<dbReference type="GO" id="GO:0015159">
    <property type="term" value="F:polysaccharide transmembrane transporter activity"/>
    <property type="evidence" value="ECO:0007669"/>
    <property type="project" value="InterPro"/>
</dbReference>
<feature type="domain" description="Polysaccharide export protein N-terminal" evidence="3">
    <location>
        <begin position="53"/>
        <end position="155"/>
    </location>
</feature>
<dbReference type="InterPro" id="IPR019554">
    <property type="entry name" value="Soluble_ligand-bd"/>
</dbReference>
<name>A0A212J4M8_9BACT</name>
<proteinExistence type="predicted"/>
<keyword evidence="2" id="KW-0812">Transmembrane</keyword>
<dbReference type="AlphaFoldDB" id="A0A212J4M8"/>
<dbReference type="Pfam" id="PF02563">
    <property type="entry name" value="Poly_export"/>
    <property type="match status" value="1"/>
</dbReference>
<reference evidence="5" key="1">
    <citation type="submission" date="2016-04" db="EMBL/GenBank/DDBJ databases">
        <authorList>
            <person name="Evans L.H."/>
            <person name="Alamgir A."/>
            <person name="Owens N."/>
            <person name="Weber N.D."/>
            <person name="Virtaneva K."/>
            <person name="Barbian K."/>
            <person name="Babar A."/>
            <person name="Rosenke K."/>
        </authorList>
    </citation>
    <scope>NUCLEOTIDE SEQUENCE</scope>
    <source>
        <strain evidence="5">86-2</strain>
    </source>
</reference>
<keyword evidence="2" id="KW-1133">Transmembrane helix</keyword>
<keyword evidence="2" id="KW-0472">Membrane</keyword>
<dbReference type="PANTHER" id="PTHR33619">
    <property type="entry name" value="POLYSACCHARIDE EXPORT PROTEIN GFCE-RELATED"/>
    <property type="match status" value="1"/>
</dbReference>